<keyword evidence="5" id="KW-1185">Reference proteome</keyword>
<gene>
    <name evidence="4" type="ORF">H8K36_11695</name>
</gene>
<protein>
    <submittedName>
        <fullName evidence="4">GNAT family N-acetyltransferase</fullName>
    </submittedName>
</protein>
<organism evidence="4 5">
    <name type="scientific">Undibacterium nitidum</name>
    <dbReference type="NCBI Taxonomy" id="2762298"/>
    <lineage>
        <taxon>Bacteria</taxon>
        <taxon>Pseudomonadati</taxon>
        <taxon>Pseudomonadota</taxon>
        <taxon>Betaproteobacteria</taxon>
        <taxon>Burkholderiales</taxon>
        <taxon>Oxalobacteraceae</taxon>
        <taxon>Undibacterium</taxon>
    </lineage>
</organism>
<evidence type="ECO:0000256" key="2">
    <source>
        <dbReference type="ARBA" id="ARBA00023315"/>
    </source>
</evidence>
<sequence>MSIQITAATIEDLSLLAPLFDGYRVFYEQTSDLALAHFFLEQRIRQQESIIFLATELIDVRETNTSEKIGVGFVQLYPSFSSVSAKRLWILNDLYVAPNARRRGLAEALMNRARDFAVQDGAKGLFLETAHDNHGAQALYESLGYRKNTEFYYFLATPAEVK</sequence>
<reference evidence="4" key="1">
    <citation type="submission" date="2020-08" db="EMBL/GenBank/DDBJ databases">
        <title>Novel species isolated from subtropical streams in China.</title>
        <authorList>
            <person name="Lu H."/>
        </authorList>
    </citation>
    <scope>NUCLEOTIDE SEQUENCE</scope>
    <source>
        <strain evidence="4">LX22W</strain>
    </source>
</reference>
<feature type="domain" description="N-acetyltransferase" evidence="3">
    <location>
        <begin position="3"/>
        <end position="162"/>
    </location>
</feature>
<evidence type="ECO:0000256" key="1">
    <source>
        <dbReference type="ARBA" id="ARBA00022679"/>
    </source>
</evidence>
<dbReference type="InterPro" id="IPR000182">
    <property type="entry name" value="GNAT_dom"/>
</dbReference>
<proteinExistence type="predicted"/>
<dbReference type="InterPro" id="IPR050832">
    <property type="entry name" value="Bact_Acetyltransf"/>
</dbReference>
<comment type="caution">
    <text evidence="4">The sequence shown here is derived from an EMBL/GenBank/DDBJ whole genome shotgun (WGS) entry which is preliminary data.</text>
</comment>
<dbReference type="RefSeq" id="WP_186916664.1">
    <property type="nucleotide sequence ID" value="NZ_JACOFZ010000004.1"/>
</dbReference>
<dbReference type="SUPFAM" id="SSF55729">
    <property type="entry name" value="Acyl-CoA N-acyltransferases (Nat)"/>
    <property type="match status" value="1"/>
</dbReference>
<dbReference type="PANTHER" id="PTHR43877">
    <property type="entry name" value="AMINOALKYLPHOSPHONATE N-ACETYLTRANSFERASE-RELATED-RELATED"/>
    <property type="match status" value="1"/>
</dbReference>
<dbReference type="PANTHER" id="PTHR43877:SF2">
    <property type="entry name" value="AMINOALKYLPHOSPHONATE N-ACETYLTRANSFERASE-RELATED"/>
    <property type="match status" value="1"/>
</dbReference>
<evidence type="ECO:0000313" key="5">
    <source>
        <dbReference type="Proteomes" id="UP000627446"/>
    </source>
</evidence>
<dbReference type="InterPro" id="IPR016181">
    <property type="entry name" value="Acyl_CoA_acyltransferase"/>
</dbReference>
<dbReference type="Gene3D" id="3.40.630.30">
    <property type="match status" value="1"/>
</dbReference>
<dbReference type="CDD" id="cd04301">
    <property type="entry name" value="NAT_SF"/>
    <property type="match status" value="1"/>
</dbReference>
<name>A0A923KTW5_9BURK</name>
<keyword evidence="2" id="KW-0012">Acyltransferase</keyword>
<dbReference type="EMBL" id="JACOFZ010000004">
    <property type="protein sequence ID" value="MBC3882044.1"/>
    <property type="molecule type" value="Genomic_DNA"/>
</dbReference>
<evidence type="ECO:0000259" key="3">
    <source>
        <dbReference type="PROSITE" id="PS51186"/>
    </source>
</evidence>
<evidence type="ECO:0000313" key="4">
    <source>
        <dbReference type="EMBL" id="MBC3882044.1"/>
    </source>
</evidence>
<accession>A0A923KTW5</accession>
<keyword evidence="1" id="KW-0808">Transferase</keyword>
<dbReference type="Proteomes" id="UP000627446">
    <property type="component" value="Unassembled WGS sequence"/>
</dbReference>
<dbReference type="Pfam" id="PF00583">
    <property type="entry name" value="Acetyltransf_1"/>
    <property type="match status" value="1"/>
</dbReference>
<dbReference type="AlphaFoldDB" id="A0A923KTW5"/>
<dbReference type="GO" id="GO:0016747">
    <property type="term" value="F:acyltransferase activity, transferring groups other than amino-acyl groups"/>
    <property type="evidence" value="ECO:0007669"/>
    <property type="project" value="InterPro"/>
</dbReference>
<dbReference type="PROSITE" id="PS51186">
    <property type="entry name" value="GNAT"/>
    <property type="match status" value="1"/>
</dbReference>